<evidence type="ECO:0000256" key="1">
    <source>
        <dbReference type="ARBA" id="ARBA00004141"/>
    </source>
</evidence>
<dbReference type="PANTHER" id="PTHR10926">
    <property type="entry name" value="CELL CYCLE CONTROL PROTEIN 50"/>
    <property type="match status" value="1"/>
</dbReference>
<dbReference type="Pfam" id="PF03381">
    <property type="entry name" value="CDC50"/>
    <property type="match status" value="1"/>
</dbReference>
<evidence type="ECO:0000256" key="5">
    <source>
        <dbReference type="ARBA" id="ARBA00023136"/>
    </source>
</evidence>
<gene>
    <name evidence="8" type="ORF">ODALV1_LOCUS10502</name>
</gene>
<evidence type="ECO:0000313" key="8">
    <source>
        <dbReference type="EMBL" id="CAL8100315.1"/>
    </source>
</evidence>
<organism evidence="8 9">
    <name type="scientific">Orchesella dallaii</name>
    <dbReference type="NCBI Taxonomy" id="48710"/>
    <lineage>
        <taxon>Eukaryota</taxon>
        <taxon>Metazoa</taxon>
        <taxon>Ecdysozoa</taxon>
        <taxon>Arthropoda</taxon>
        <taxon>Hexapoda</taxon>
        <taxon>Collembola</taxon>
        <taxon>Entomobryomorpha</taxon>
        <taxon>Entomobryoidea</taxon>
        <taxon>Orchesellidae</taxon>
        <taxon>Orchesellinae</taxon>
        <taxon>Orchesella</taxon>
    </lineage>
</organism>
<dbReference type="Proteomes" id="UP001642540">
    <property type="component" value="Unassembled WGS sequence"/>
</dbReference>
<evidence type="ECO:0008006" key="10">
    <source>
        <dbReference type="Google" id="ProtNLM"/>
    </source>
</evidence>
<feature type="transmembrane region" description="Helical" evidence="7">
    <location>
        <begin position="447"/>
        <end position="466"/>
    </location>
</feature>
<feature type="transmembrane region" description="Helical" evidence="7">
    <location>
        <begin position="152"/>
        <end position="173"/>
    </location>
</feature>
<reference evidence="8 9" key="1">
    <citation type="submission" date="2024-08" db="EMBL/GenBank/DDBJ databases">
        <authorList>
            <person name="Cucini C."/>
            <person name="Frati F."/>
        </authorList>
    </citation>
    <scope>NUCLEOTIDE SEQUENCE [LARGE SCALE GENOMIC DNA]</scope>
</reference>
<keyword evidence="9" id="KW-1185">Reference proteome</keyword>
<dbReference type="InterPro" id="IPR005045">
    <property type="entry name" value="CDC50/LEM3_fam"/>
</dbReference>
<keyword evidence="4 7" id="KW-1133">Transmembrane helix</keyword>
<proteinExistence type="inferred from homology"/>
<feature type="region of interest" description="Disordered" evidence="6">
    <location>
        <begin position="1"/>
        <end position="37"/>
    </location>
</feature>
<evidence type="ECO:0000256" key="7">
    <source>
        <dbReference type="SAM" id="Phobius"/>
    </source>
</evidence>
<name>A0ABP1QFD1_9HEXA</name>
<keyword evidence="5 7" id="KW-0472">Membrane</keyword>
<evidence type="ECO:0000256" key="6">
    <source>
        <dbReference type="SAM" id="MobiDB-lite"/>
    </source>
</evidence>
<sequence>MGGKASKFRKSSSSSKGRDSVMDENEEPPDYEIIRSDSGSGIIDVVALERTPFPTTSPEEFINSRYKSEPLINSRNSTELRSTPSDTDLTEYASASNVTNRESEPEIVENLQISESYIIPEQSKLSLKTKFSQQKLDGWEPVVNPKTIWKQLSVLGVLVTIAGVCMLIPDIFYANEITIPYSLASECKVVRQDINQLILRGSSCKEKCTHVSDRTCSVEFTVPFDMHTPVFIYYQITNFYQNHRIYTKSKEDPELFGRIYDSRDEPIIPYGCSPAELQDRTGKVYYPCGAVAGSMFSDVFTLENRTGASIPIDESRISFWDFKNLKYAHPPDFDPLNYDKYKNGKFIQDFTWPKQWSEERWKEWFESGGVKSSSFVNWMQPYHSSSVRKLYGSIRGHIAGCQQKGVLCRGSYRLEVKYRFEVDSINGEKSMILATTSFFGTRNLTRGIATVSFGLIALICSVIFFVKQSLYKGTRLPGFLNCLISRRLKRNRVQNTRSDSDSDKI</sequence>
<dbReference type="EMBL" id="CAXLJM020000032">
    <property type="protein sequence ID" value="CAL8100315.1"/>
    <property type="molecule type" value="Genomic_DNA"/>
</dbReference>
<feature type="compositionally biased region" description="Basic residues" evidence="6">
    <location>
        <begin position="1"/>
        <end position="10"/>
    </location>
</feature>
<evidence type="ECO:0000313" key="9">
    <source>
        <dbReference type="Proteomes" id="UP001642540"/>
    </source>
</evidence>
<evidence type="ECO:0000256" key="4">
    <source>
        <dbReference type="ARBA" id="ARBA00022989"/>
    </source>
</evidence>
<accession>A0ABP1QFD1</accession>
<comment type="similarity">
    <text evidence="2">Belongs to the CDC50/LEM3 family.</text>
</comment>
<comment type="subcellular location">
    <subcellularLocation>
        <location evidence="1">Membrane</location>
        <topology evidence="1">Multi-pass membrane protein</topology>
    </subcellularLocation>
</comment>
<comment type="caution">
    <text evidence="8">The sequence shown here is derived from an EMBL/GenBank/DDBJ whole genome shotgun (WGS) entry which is preliminary data.</text>
</comment>
<evidence type="ECO:0000256" key="3">
    <source>
        <dbReference type="ARBA" id="ARBA00022692"/>
    </source>
</evidence>
<keyword evidence="3 7" id="KW-0812">Transmembrane</keyword>
<dbReference type="PANTHER" id="PTHR10926:SF0">
    <property type="entry name" value="CDC50, ISOFORM A"/>
    <property type="match status" value="1"/>
</dbReference>
<evidence type="ECO:0000256" key="2">
    <source>
        <dbReference type="ARBA" id="ARBA00009457"/>
    </source>
</evidence>
<protein>
    <recommendedName>
        <fullName evidence="10">Cell cycle control protein 50A</fullName>
    </recommendedName>
</protein>